<dbReference type="NCBIfam" id="TIGR00977">
    <property type="entry name" value="citramal_synth"/>
    <property type="match status" value="1"/>
</dbReference>
<keyword evidence="4" id="KW-0412">Isoleucine biosynthesis</keyword>
<dbReference type="Pfam" id="PF08502">
    <property type="entry name" value="LeuA_dimer"/>
    <property type="match status" value="1"/>
</dbReference>
<dbReference type="PROSITE" id="PS50991">
    <property type="entry name" value="PYR_CT"/>
    <property type="match status" value="1"/>
</dbReference>
<dbReference type="GO" id="GO:0043714">
    <property type="term" value="F:(R)-citramalate synthase activity"/>
    <property type="evidence" value="ECO:0007669"/>
    <property type="project" value="UniProtKB-UniRule"/>
</dbReference>
<protein>
    <recommendedName>
        <fullName evidence="8">Citramalate synthase</fullName>
        <ecNumber evidence="8">2.3.3.21</ecNumber>
    </recommendedName>
</protein>
<dbReference type="EC" id="2.3.3.21" evidence="8"/>
<proteinExistence type="inferred from homology"/>
<dbReference type="CDD" id="cd07941">
    <property type="entry name" value="DRE_TIM_LeuA3"/>
    <property type="match status" value="1"/>
</dbReference>
<dbReference type="GO" id="GO:0009097">
    <property type="term" value="P:isoleucine biosynthetic process"/>
    <property type="evidence" value="ECO:0007669"/>
    <property type="project" value="UniProtKB-UniRule"/>
</dbReference>
<comment type="catalytic activity">
    <reaction evidence="7">
        <text>pyruvate + acetyl-CoA + H2O = (3R)-citramalate + CoA + H(+)</text>
        <dbReference type="Rhea" id="RHEA:19045"/>
        <dbReference type="ChEBI" id="CHEBI:15361"/>
        <dbReference type="ChEBI" id="CHEBI:15377"/>
        <dbReference type="ChEBI" id="CHEBI:15378"/>
        <dbReference type="ChEBI" id="CHEBI:30934"/>
        <dbReference type="ChEBI" id="CHEBI:57287"/>
        <dbReference type="ChEBI" id="CHEBI:57288"/>
        <dbReference type="EC" id="2.3.3.21"/>
    </reaction>
</comment>
<organism evidence="11 12">
    <name type="scientific">Candidatus Pullichristensenella excrementigallinarum</name>
    <dbReference type="NCBI Taxonomy" id="2840907"/>
    <lineage>
        <taxon>Bacteria</taxon>
        <taxon>Bacillati</taxon>
        <taxon>Bacillota</taxon>
        <taxon>Clostridia</taxon>
        <taxon>Candidatus Pullichristensenella</taxon>
    </lineage>
</organism>
<evidence type="ECO:0000259" key="10">
    <source>
        <dbReference type="PROSITE" id="PS50991"/>
    </source>
</evidence>
<feature type="domain" description="Pyruvate carboxyltransferase" evidence="10">
    <location>
        <begin position="6"/>
        <end position="272"/>
    </location>
</feature>
<comment type="caution">
    <text evidence="11">The sequence shown here is derived from an EMBL/GenBank/DDBJ whole genome shotgun (WGS) entry which is preliminary data.</text>
</comment>
<evidence type="ECO:0000256" key="9">
    <source>
        <dbReference type="RuleBase" id="RU003523"/>
    </source>
</evidence>
<dbReference type="Pfam" id="PF22617">
    <property type="entry name" value="HCS_D2"/>
    <property type="match status" value="1"/>
</dbReference>
<dbReference type="PANTHER" id="PTHR43538:SF1">
    <property type="entry name" value="(R)-CITRAMALATE SYNTHASE"/>
    <property type="match status" value="1"/>
</dbReference>
<dbReference type="AlphaFoldDB" id="A0A9D1ICP9"/>
<dbReference type="Gene3D" id="3.20.20.70">
    <property type="entry name" value="Aldolase class I"/>
    <property type="match status" value="1"/>
</dbReference>
<evidence type="ECO:0000256" key="2">
    <source>
        <dbReference type="ARBA" id="ARBA00006154"/>
    </source>
</evidence>
<comment type="similarity">
    <text evidence="2 9">Belongs to the alpha-IPM synthase/homocitrate synthase family.</text>
</comment>
<dbReference type="PROSITE" id="PS00816">
    <property type="entry name" value="AIPM_HOMOCIT_SYNTH_2"/>
    <property type="match status" value="1"/>
</dbReference>
<dbReference type="Gene3D" id="1.10.238.260">
    <property type="match status" value="1"/>
</dbReference>
<dbReference type="InterPro" id="IPR054691">
    <property type="entry name" value="LeuA/HCS_post-cat"/>
</dbReference>
<dbReference type="SUPFAM" id="SSF110921">
    <property type="entry name" value="2-isopropylmalate synthase LeuA, allosteric (dimerisation) domain"/>
    <property type="match status" value="1"/>
</dbReference>
<comment type="pathway">
    <text evidence="1">Amino-acid biosynthesis; L-isoleucine biosynthesis; 2-oxobutanoate from pyruvate: step 1/3.</text>
</comment>
<evidence type="ECO:0000313" key="12">
    <source>
        <dbReference type="Proteomes" id="UP000824072"/>
    </source>
</evidence>
<evidence type="ECO:0000256" key="3">
    <source>
        <dbReference type="ARBA" id="ARBA00022605"/>
    </source>
</evidence>
<dbReference type="Pfam" id="PF00682">
    <property type="entry name" value="HMGL-like"/>
    <property type="match status" value="1"/>
</dbReference>
<keyword evidence="6" id="KW-0100">Branched-chain amino acid biosynthesis</keyword>
<evidence type="ECO:0000256" key="6">
    <source>
        <dbReference type="ARBA" id="ARBA00023304"/>
    </source>
</evidence>
<dbReference type="InterPro" id="IPR013709">
    <property type="entry name" value="2-isopropylmalate_synth_dimer"/>
</dbReference>
<sequence>MQLKTIEILDTTLRDGVQAAGVVFSLEDKIKLLRSLDDLGVSYIEAGNPFSNPKDMELFQFAREKLKLKNARLAAFGMTRRPGSSAGEDPGLRAMLQSGAHIASIVGKSCKFQVLQVLGKSPEENLRMIEDTVRFLTGEGMSVFFDAEHFFDGWKSEREYALETLRAARRGGASRLVLCDTNGGSLPEEIAQAVGQVVREFDVPVAIHCHNDAGLATAATLAAVSAGAMQVQGTINGYGERCGNANLCEVIPNLELKMDLRALPEGNLKKISAMARFISELANLNMDEGMPYVGNNAFAHKGGMHIDGVLKDHRTFEHIDPSLVGNHRRILISEVAGRSALMTKIKKFAPELTRESEKTQSILEKIKALEAEGYSFEDSEGSLTLRILEALGRRREFFRVLDFHVFSRQDSSPLNAQAYVKVAVGSKMEITADEGDGPVNALDLALRKALSRFYPVLGDMRLVDFKVRVVTDRGTASAVRVHISSTDGKSIFSTVGVSTNVIQASFIALTDSIECLLMHRMGEKELG</sequence>
<dbReference type="InterPro" id="IPR005675">
    <property type="entry name" value="Citramal_synthase"/>
</dbReference>
<gene>
    <name evidence="11" type="ORF">IAB02_02675</name>
</gene>
<reference evidence="11" key="1">
    <citation type="submission" date="2020-10" db="EMBL/GenBank/DDBJ databases">
        <authorList>
            <person name="Gilroy R."/>
        </authorList>
    </citation>
    <scope>NUCLEOTIDE SEQUENCE</scope>
    <source>
        <strain evidence="11">ChiHcec3-11533</strain>
    </source>
</reference>
<dbReference type="Gene3D" id="3.30.160.270">
    <property type="match status" value="1"/>
</dbReference>
<evidence type="ECO:0000256" key="7">
    <source>
        <dbReference type="ARBA" id="ARBA00048263"/>
    </source>
</evidence>
<evidence type="ECO:0000256" key="1">
    <source>
        <dbReference type="ARBA" id="ARBA00004743"/>
    </source>
</evidence>
<accession>A0A9D1ICP9</accession>
<evidence type="ECO:0000256" key="5">
    <source>
        <dbReference type="ARBA" id="ARBA00022679"/>
    </source>
</evidence>
<name>A0A9D1ICP9_9FIRM</name>
<reference evidence="11" key="2">
    <citation type="journal article" date="2021" name="PeerJ">
        <title>Extensive microbial diversity within the chicken gut microbiome revealed by metagenomics and culture.</title>
        <authorList>
            <person name="Gilroy R."/>
            <person name="Ravi A."/>
            <person name="Getino M."/>
            <person name="Pursley I."/>
            <person name="Horton D.L."/>
            <person name="Alikhan N.F."/>
            <person name="Baker D."/>
            <person name="Gharbi K."/>
            <person name="Hall N."/>
            <person name="Watson M."/>
            <person name="Adriaenssens E.M."/>
            <person name="Foster-Nyarko E."/>
            <person name="Jarju S."/>
            <person name="Secka A."/>
            <person name="Antonio M."/>
            <person name="Oren A."/>
            <person name="Chaudhuri R.R."/>
            <person name="La Ragione R."/>
            <person name="Hildebrand F."/>
            <person name="Pallen M.J."/>
        </authorList>
    </citation>
    <scope>NUCLEOTIDE SEQUENCE</scope>
    <source>
        <strain evidence="11">ChiHcec3-11533</strain>
    </source>
</reference>
<dbReference type="PROSITE" id="PS00815">
    <property type="entry name" value="AIPM_HOMOCIT_SYNTH_1"/>
    <property type="match status" value="1"/>
</dbReference>
<dbReference type="InterPro" id="IPR036230">
    <property type="entry name" value="LeuA_allosteric_dom_sf"/>
</dbReference>
<dbReference type="InterPro" id="IPR000891">
    <property type="entry name" value="PYR_CT"/>
</dbReference>
<dbReference type="InterPro" id="IPR002034">
    <property type="entry name" value="AIPM/Hcit_synth_CS"/>
</dbReference>
<evidence type="ECO:0000313" key="11">
    <source>
        <dbReference type="EMBL" id="HIU33449.1"/>
    </source>
</evidence>
<dbReference type="InterPro" id="IPR013785">
    <property type="entry name" value="Aldolase_TIM"/>
</dbReference>
<dbReference type="SMART" id="SM00917">
    <property type="entry name" value="LeuA_dimer"/>
    <property type="match status" value="1"/>
</dbReference>
<dbReference type="PANTHER" id="PTHR43538">
    <property type="entry name" value="ALPHA-IPM SYNTHASE/HOMOCITRATE SYNTHASE"/>
    <property type="match status" value="1"/>
</dbReference>
<dbReference type="GO" id="GO:0003852">
    <property type="term" value="F:2-isopropylmalate synthase activity"/>
    <property type="evidence" value="ECO:0007669"/>
    <property type="project" value="InterPro"/>
</dbReference>
<dbReference type="SUPFAM" id="SSF51569">
    <property type="entry name" value="Aldolase"/>
    <property type="match status" value="1"/>
</dbReference>
<keyword evidence="3" id="KW-0028">Amino-acid biosynthesis</keyword>
<dbReference type="EMBL" id="DVMU01000059">
    <property type="protein sequence ID" value="HIU33449.1"/>
    <property type="molecule type" value="Genomic_DNA"/>
</dbReference>
<evidence type="ECO:0000256" key="4">
    <source>
        <dbReference type="ARBA" id="ARBA00022624"/>
    </source>
</evidence>
<dbReference type="GO" id="GO:0009098">
    <property type="term" value="P:L-leucine biosynthetic process"/>
    <property type="evidence" value="ECO:0007669"/>
    <property type="project" value="InterPro"/>
</dbReference>
<keyword evidence="5 9" id="KW-0808">Transferase</keyword>
<evidence type="ECO:0000256" key="8">
    <source>
        <dbReference type="NCBIfam" id="TIGR00977"/>
    </source>
</evidence>
<dbReference type="Proteomes" id="UP000824072">
    <property type="component" value="Unassembled WGS sequence"/>
</dbReference>